<dbReference type="Proteomes" id="UP000592820">
    <property type="component" value="Unassembled WGS sequence"/>
</dbReference>
<dbReference type="AlphaFoldDB" id="A0A7W8P413"/>
<organism evidence="1 2">
    <name type="scientific">Paraburkholderia youngii</name>
    <dbReference type="NCBI Taxonomy" id="2782701"/>
    <lineage>
        <taxon>Bacteria</taxon>
        <taxon>Pseudomonadati</taxon>
        <taxon>Pseudomonadota</taxon>
        <taxon>Betaproteobacteria</taxon>
        <taxon>Burkholderiales</taxon>
        <taxon>Burkholderiaceae</taxon>
        <taxon>Paraburkholderia</taxon>
    </lineage>
</organism>
<evidence type="ECO:0000313" key="2">
    <source>
        <dbReference type="Proteomes" id="UP000592820"/>
    </source>
</evidence>
<gene>
    <name evidence="1" type="ORF">HDG41_003708</name>
</gene>
<protein>
    <submittedName>
        <fullName evidence="1">Uncharacterized protein</fullName>
    </submittedName>
</protein>
<reference evidence="1 2" key="1">
    <citation type="submission" date="2020-08" db="EMBL/GenBank/DDBJ databases">
        <title>Genomic Encyclopedia of Type Strains, Phase IV (KMG-V): Genome sequencing to study the core and pangenomes of soil and plant-associated prokaryotes.</title>
        <authorList>
            <person name="Whitman W."/>
        </authorList>
    </citation>
    <scope>NUCLEOTIDE SEQUENCE [LARGE SCALE GENOMIC DNA]</scope>
    <source>
        <strain evidence="1 2">JPY162</strain>
    </source>
</reference>
<sequence>MCELGSSKLHAEGGCDRGCARNPILNYSKLGIQPVANFRMKNDASKSQLSCAGSRTNHRWNNFRSTRCVRS</sequence>
<name>A0A7W8P413_9BURK</name>
<proteinExistence type="predicted"/>
<accession>A0A7W8P413</accession>
<evidence type="ECO:0000313" key="1">
    <source>
        <dbReference type="EMBL" id="MBB5401625.1"/>
    </source>
</evidence>
<comment type="caution">
    <text evidence="1">The sequence shown here is derived from an EMBL/GenBank/DDBJ whole genome shotgun (WGS) entry which is preliminary data.</text>
</comment>
<dbReference type="EMBL" id="JACHDE010000006">
    <property type="protein sequence ID" value="MBB5401625.1"/>
    <property type="molecule type" value="Genomic_DNA"/>
</dbReference>